<dbReference type="Proteomes" id="UP001060215">
    <property type="component" value="Chromosome 2"/>
</dbReference>
<keyword evidence="2" id="KW-1185">Reference proteome</keyword>
<evidence type="ECO:0000313" key="2">
    <source>
        <dbReference type="Proteomes" id="UP001060215"/>
    </source>
</evidence>
<proteinExistence type="predicted"/>
<protein>
    <submittedName>
        <fullName evidence="1">Guanine nucleotide-binding protein subunit gamma 3</fullName>
    </submittedName>
</protein>
<accession>A0ACC0I205</accession>
<sequence>MAGSSSSSSSVVPSLPPPRPKSPPEYPDLYGKRRELAKVQILEREITFLEGELKFVGNLQPASQCCKEVADFMVANSDPFIPTGYAEHHVLTSHGFAVLGALLILKCRTAAIAIYATAVHVFIVVQYQNAHVVQYQNADADADVQYQNADVVLGHAPNALTRSHAARATSNVAFHDDALPAQIALVDGDALVPNVQR</sequence>
<organism evidence="1 2">
    <name type="scientific">Camellia lanceoleosa</name>
    <dbReference type="NCBI Taxonomy" id="1840588"/>
    <lineage>
        <taxon>Eukaryota</taxon>
        <taxon>Viridiplantae</taxon>
        <taxon>Streptophyta</taxon>
        <taxon>Embryophyta</taxon>
        <taxon>Tracheophyta</taxon>
        <taxon>Spermatophyta</taxon>
        <taxon>Magnoliopsida</taxon>
        <taxon>eudicotyledons</taxon>
        <taxon>Gunneridae</taxon>
        <taxon>Pentapetalae</taxon>
        <taxon>asterids</taxon>
        <taxon>Ericales</taxon>
        <taxon>Theaceae</taxon>
        <taxon>Camellia</taxon>
    </lineage>
</organism>
<comment type="caution">
    <text evidence="1">The sequence shown here is derived from an EMBL/GenBank/DDBJ whole genome shotgun (WGS) entry which is preliminary data.</text>
</comment>
<gene>
    <name evidence="1" type="ORF">LOK49_LG04G00083</name>
</gene>
<dbReference type="EMBL" id="CM045759">
    <property type="protein sequence ID" value="KAI8018171.1"/>
    <property type="molecule type" value="Genomic_DNA"/>
</dbReference>
<name>A0ACC0I205_9ERIC</name>
<reference evidence="1 2" key="1">
    <citation type="journal article" date="2022" name="Plant J.">
        <title>Chromosome-level genome of Camellia lanceoleosa provides a valuable resource for understanding genome evolution and self-incompatibility.</title>
        <authorList>
            <person name="Gong W."/>
            <person name="Xiao S."/>
            <person name="Wang L."/>
            <person name="Liao Z."/>
            <person name="Chang Y."/>
            <person name="Mo W."/>
            <person name="Hu G."/>
            <person name="Li W."/>
            <person name="Zhao G."/>
            <person name="Zhu H."/>
            <person name="Hu X."/>
            <person name="Ji K."/>
            <person name="Xiang X."/>
            <person name="Song Q."/>
            <person name="Yuan D."/>
            <person name="Jin S."/>
            <person name="Zhang L."/>
        </authorList>
    </citation>
    <scope>NUCLEOTIDE SEQUENCE [LARGE SCALE GENOMIC DNA]</scope>
    <source>
        <strain evidence="1">SQ_2022a</strain>
    </source>
</reference>
<evidence type="ECO:0000313" key="1">
    <source>
        <dbReference type="EMBL" id="KAI8018171.1"/>
    </source>
</evidence>